<protein>
    <submittedName>
        <fullName evidence="1">Uncharacterized protein</fullName>
    </submittedName>
</protein>
<dbReference type="EMBL" id="GBRH01199414">
    <property type="protein sequence ID" value="JAD98481.1"/>
    <property type="molecule type" value="Transcribed_RNA"/>
</dbReference>
<organism evidence="1">
    <name type="scientific">Arundo donax</name>
    <name type="common">Giant reed</name>
    <name type="synonym">Donax arundinaceus</name>
    <dbReference type="NCBI Taxonomy" id="35708"/>
    <lineage>
        <taxon>Eukaryota</taxon>
        <taxon>Viridiplantae</taxon>
        <taxon>Streptophyta</taxon>
        <taxon>Embryophyta</taxon>
        <taxon>Tracheophyta</taxon>
        <taxon>Spermatophyta</taxon>
        <taxon>Magnoliopsida</taxon>
        <taxon>Liliopsida</taxon>
        <taxon>Poales</taxon>
        <taxon>Poaceae</taxon>
        <taxon>PACMAD clade</taxon>
        <taxon>Arundinoideae</taxon>
        <taxon>Arundineae</taxon>
        <taxon>Arundo</taxon>
    </lineage>
</organism>
<accession>A0A0A9EEJ0</accession>
<sequence length="41" mass="4725">MPSWYSCSISSSNTAKVNGKSYHFNFQYKENMFDLISLIDA</sequence>
<proteinExistence type="predicted"/>
<name>A0A0A9EEJ0_ARUDO</name>
<dbReference type="AlphaFoldDB" id="A0A0A9EEJ0"/>
<reference evidence="1" key="2">
    <citation type="journal article" date="2015" name="Data Brief">
        <title>Shoot transcriptome of the giant reed, Arundo donax.</title>
        <authorList>
            <person name="Barrero R.A."/>
            <person name="Guerrero F.D."/>
            <person name="Moolhuijzen P."/>
            <person name="Goolsby J.A."/>
            <person name="Tidwell J."/>
            <person name="Bellgard S.E."/>
            <person name="Bellgard M.I."/>
        </authorList>
    </citation>
    <scope>NUCLEOTIDE SEQUENCE</scope>
    <source>
        <tissue evidence="1">Shoot tissue taken approximately 20 cm above the soil surface</tissue>
    </source>
</reference>
<reference evidence="1" key="1">
    <citation type="submission" date="2014-09" db="EMBL/GenBank/DDBJ databases">
        <authorList>
            <person name="Magalhaes I.L.F."/>
            <person name="Oliveira U."/>
            <person name="Santos F.R."/>
            <person name="Vidigal T.H.D.A."/>
            <person name="Brescovit A.D."/>
            <person name="Santos A.J."/>
        </authorList>
    </citation>
    <scope>NUCLEOTIDE SEQUENCE</scope>
    <source>
        <tissue evidence="1">Shoot tissue taken approximately 20 cm above the soil surface</tissue>
    </source>
</reference>
<evidence type="ECO:0000313" key="1">
    <source>
        <dbReference type="EMBL" id="JAD98481.1"/>
    </source>
</evidence>